<dbReference type="Proteomes" id="UP000606274">
    <property type="component" value="Unassembled WGS sequence"/>
</dbReference>
<dbReference type="Gene3D" id="2.60.40.10">
    <property type="entry name" value="Immunoglobulins"/>
    <property type="match status" value="6"/>
</dbReference>
<dbReference type="Pfam" id="PF07686">
    <property type="entry name" value="V-set"/>
    <property type="match status" value="4"/>
</dbReference>
<dbReference type="PANTHER" id="PTHR11860">
    <property type="entry name" value="POLYMERIC-IMMUNOGLOBULIN RECEPTOR"/>
    <property type="match status" value="1"/>
</dbReference>
<dbReference type="EMBL" id="JABFDY010000024">
    <property type="protein sequence ID" value="KAF7689234.1"/>
    <property type="molecule type" value="Genomic_DNA"/>
</dbReference>
<feature type="compositionally biased region" description="Low complexity" evidence="4">
    <location>
        <begin position="939"/>
        <end position="951"/>
    </location>
</feature>
<sequence>MLRSTKRYAVTSGKFHSTEEGMKMLLIFTFSQIIAGSDAVTTVTGYRGRSVQIKCHYESGYEDYNKYLCRGDCWLGNKDVPVQSGPPAEDTRFSLYDDTTAKIFTITITDLRAEDANTYWCGIQRFVPFRDIYTKLQLLVEMDDPAISTVSQSTHTTQSASTLTVRPPVHANTTPQALGVATYPLISTCAVVLAVGVFIAIYRRNRSGSVTVMQPSTETNEDNETGSDAVTTVTGYRGRSVQIKCHYESGYEKNNKYLCRGECPHWPATKEIPVQSGSPAEDTRFSLYDNTTAKIFTITITDLRAEDANTYWCVVEQTGPNIYTELQLLVEMDDPASSTVSQSTHTTYSATTHITSPSVDSETPPATANLLNTVQQQTTAPSYDDVPGVCTYILISTGVLVFTVGVIAAIYFNRKCQGSDAAAQFNETSGVYENEPNFLPPQLLLDYRGDCTDWRNVLVKSGSPAEDTRFSLYNNTTAKIFTITITDLRAEDEDTYWCGIERTGRDIYTELQLLVKLDNPASSTVSQSTHTTYSATTPITSPSVHPETPPATTGSDAVTTVTGYRGRSVHIKCPYKPGYEEYKKYLCRGDCSWKHVLIYSGSPAKDTRFSLYDNTTAKIFTIDITDLREEDEGTYWCGIERMWPTIDIYTELQLLVEIAGSDDVTTVTGYRGRSVQIKCHYESGYEMNNKYLCRGECPHWPATKDIPVQSGSPAEDTRFSLYDNTTAKIFTITITDLRAEDANTYWCVVQQKGPNIYTKLQLLVEIDDSANSTVSPTTHSTSTHATSPSVIIHTSSSLTTTAGANLLNDAKDPTIASVPQKYPNFTIIIGVSVVLVLLLVALLIAVAVQKKKKTRAPCPEQFPNSSSNLNMVPCPVYENEDNSSIFYSLYSTVQLPSAPSEIYSNTGLPTIPSDPSSPVYTKVTHPGHHDVYSTAQLPSDSSVSAAQSSDIKSGESLKYATSGPPVKDTRFSLYDDTTTKIFTVTITDLRAEDANTYWCVIERAGLNIYTKLQLLVKMDDPPSSTVSQSTHNTYSATTHITSPSVHPETPPATDVPGSATYILISTGVVLFSAGVIIFCRRKCQGNKKGSDAAAQFNETSRVYENLLLRQAGKKAHVPKTACKSPDPAIDQSESIYQNSSFINKQSDSIYQNPFFINKQ</sequence>
<protein>
    <recommendedName>
        <fullName evidence="6">Ig-like domain-containing protein</fullName>
    </recommendedName>
</protein>
<reference evidence="7" key="1">
    <citation type="submission" date="2020-08" db="EMBL/GenBank/DDBJ databases">
        <title>Chromosome-level assembly of Southern catfish (Silurus meridionalis) provides insights into visual adaptation to the nocturnal and benthic lifestyles.</title>
        <authorList>
            <person name="Zhang Y."/>
            <person name="Wang D."/>
            <person name="Peng Z."/>
        </authorList>
    </citation>
    <scope>NUCLEOTIDE SEQUENCE</scope>
    <source>
        <strain evidence="7">SWU-2019-XX</strain>
        <tissue evidence="7">Muscle</tissue>
    </source>
</reference>
<dbReference type="InterPro" id="IPR007110">
    <property type="entry name" value="Ig-like_dom"/>
</dbReference>
<feature type="domain" description="Ig-like" evidence="6">
    <location>
        <begin position="644"/>
        <end position="761"/>
    </location>
</feature>
<dbReference type="InterPro" id="IPR050671">
    <property type="entry name" value="CD300_family_receptors"/>
</dbReference>
<feature type="domain" description="Ig-like" evidence="6">
    <location>
        <begin position="215"/>
        <end position="329"/>
    </location>
</feature>
<keyword evidence="8" id="KW-1185">Reference proteome</keyword>
<proteinExistence type="predicted"/>
<feature type="transmembrane region" description="Helical" evidence="5">
    <location>
        <begin position="389"/>
        <end position="412"/>
    </location>
</feature>
<feature type="compositionally biased region" description="Low complexity" evidence="4">
    <location>
        <begin position="341"/>
        <end position="356"/>
    </location>
</feature>
<evidence type="ECO:0000313" key="8">
    <source>
        <dbReference type="Proteomes" id="UP000606274"/>
    </source>
</evidence>
<feature type="region of interest" description="Disordered" evidence="4">
    <location>
        <begin position="934"/>
        <end position="962"/>
    </location>
</feature>
<feature type="transmembrane region" description="Helical" evidence="5">
    <location>
        <begin position="1059"/>
        <end position="1078"/>
    </location>
</feature>
<dbReference type="InterPro" id="IPR003599">
    <property type="entry name" value="Ig_sub"/>
</dbReference>
<evidence type="ECO:0000256" key="3">
    <source>
        <dbReference type="ARBA" id="ARBA00023136"/>
    </source>
</evidence>
<keyword evidence="3 5" id="KW-0472">Membrane</keyword>
<dbReference type="PANTHER" id="PTHR11860:SF118">
    <property type="entry name" value="CMRF35-LIKE MOLECULE 3-RELATED"/>
    <property type="match status" value="1"/>
</dbReference>
<dbReference type="PROSITE" id="PS50835">
    <property type="entry name" value="IG_LIKE"/>
    <property type="match status" value="2"/>
</dbReference>
<dbReference type="InterPro" id="IPR013106">
    <property type="entry name" value="Ig_V-set"/>
</dbReference>
<evidence type="ECO:0000256" key="4">
    <source>
        <dbReference type="SAM" id="MobiDB-lite"/>
    </source>
</evidence>
<dbReference type="SMART" id="SM00409">
    <property type="entry name" value="IG"/>
    <property type="match status" value="6"/>
</dbReference>
<dbReference type="GO" id="GO:0005886">
    <property type="term" value="C:plasma membrane"/>
    <property type="evidence" value="ECO:0007669"/>
    <property type="project" value="TreeGrafter"/>
</dbReference>
<evidence type="ECO:0000256" key="1">
    <source>
        <dbReference type="ARBA" id="ARBA00004370"/>
    </source>
</evidence>
<dbReference type="SUPFAM" id="SSF48726">
    <property type="entry name" value="Immunoglobulin"/>
    <property type="match status" value="6"/>
</dbReference>
<dbReference type="CDD" id="cd05716">
    <property type="entry name" value="IgV_pIgR_like"/>
    <property type="match status" value="4"/>
</dbReference>
<comment type="caution">
    <text evidence="7">The sequence shown here is derived from an EMBL/GenBank/DDBJ whole genome shotgun (WGS) entry which is preliminary data.</text>
</comment>
<dbReference type="SMART" id="SM00406">
    <property type="entry name" value="IGv"/>
    <property type="match status" value="4"/>
</dbReference>
<comment type="subcellular location">
    <subcellularLocation>
        <location evidence="1">Membrane</location>
    </subcellularLocation>
</comment>
<gene>
    <name evidence="7" type="ORF">HF521_012587</name>
</gene>
<accession>A0A8T0AAU7</accession>
<dbReference type="InterPro" id="IPR013783">
    <property type="entry name" value="Ig-like_fold"/>
</dbReference>
<evidence type="ECO:0000313" key="7">
    <source>
        <dbReference type="EMBL" id="KAF7689234.1"/>
    </source>
</evidence>
<keyword evidence="5" id="KW-1133">Transmembrane helix</keyword>
<feature type="compositionally biased region" description="Polar residues" evidence="4">
    <location>
        <begin position="523"/>
        <end position="543"/>
    </location>
</feature>
<evidence type="ECO:0000256" key="2">
    <source>
        <dbReference type="ARBA" id="ARBA00022692"/>
    </source>
</evidence>
<feature type="transmembrane region" description="Helical" evidence="5">
    <location>
        <begin position="825"/>
        <end position="848"/>
    </location>
</feature>
<keyword evidence="2 5" id="KW-0812">Transmembrane</keyword>
<organism evidence="7 8">
    <name type="scientific">Silurus meridionalis</name>
    <name type="common">Southern catfish</name>
    <name type="synonym">Silurus soldatovi meridionalis</name>
    <dbReference type="NCBI Taxonomy" id="175797"/>
    <lineage>
        <taxon>Eukaryota</taxon>
        <taxon>Metazoa</taxon>
        <taxon>Chordata</taxon>
        <taxon>Craniata</taxon>
        <taxon>Vertebrata</taxon>
        <taxon>Euteleostomi</taxon>
        <taxon>Actinopterygii</taxon>
        <taxon>Neopterygii</taxon>
        <taxon>Teleostei</taxon>
        <taxon>Ostariophysi</taxon>
        <taxon>Siluriformes</taxon>
        <taxon>Siluridae</taxon>
        <taxon>Silurus</taxon>
    </lineage>
</organism>
<feature type="transmembrane region" description="Helical" evidence="5">
    <location>
        <begin position="181"/>
        <end position="202"/>
    </location>
</feature>
<dbReference type="GO" id="GO:0004888">
    <property type="term" value="F:transmembrane signaling receptor activity"/>
    <property type="evidence" value="ECO:0007669"/>
    <property type="project" value="TreeGrafter"/>
</dbReference>
<evidence type="ECO:0000256" key="5">
    <source>
        <dbReference type="SAM" id="Phobius"/>
    </source>
</evidence>
<evidence type="ECO:0000259" key="6">
    <source>
        <dbReference type="PROSITE" id="PS50835"/>
    </source>
</evidence>
<feature type="region of interest" description="Disordered" evidence="4">
    <location>
        <begin position="339"/>
        <end position="364"/>
    </location>
</feature>
<feature type="region of interest" description="Disordered" evidence="4">
    <location>
        <begin position="523"/>
        <end position="558"/>
    </location>
</feature>
<name>A0A8T0AAU7_SILME</name>
<dbReference type="InterPro" id="IPR036179">
    <property type="entry name" value="Ig-like_dom_sf"/>
</dbReference>
<dbReference type="AlphaFoldDB" id="A0A8T0AAU7"/>